<sequence precursor="true">MILGPLERSLSAALLTLPLLCLTSAVAADPSVSQALKLAPIQSEVDYQQPTDEEAEKCTIKSESTEQGVGWVLYDHEGRLLRKFLDSNRDKKVDLWCYYRNGVEVYRDIDADFNSKADQYRWLGPAGIRWGLDTNEDGSVDSWRAISAQEVSAEVVAALRDGDVRRFRLLLPTREELQSAGLGSKMQEQITEQANLAIEKFPQLASQQKKVSAGSKWIHFGATRPGVVPQGVDGNQRDLTVYDSVAAMVETDGKHEQINLGGMVQIGDAWRLLGHPQGLLGEPTQAGLFFGDPLANMDQVAVDNGGPQDDQSQEVIREIEGLESQIAKGGSAVALARLHDQRCDALERLIRIVASDEDRGNWIRQYADTVTTAMQANVFPNGQQRLERMLTSLKQEPDDANLAAYVQFRLMTLMYAMSLQAADADFAKIQDNWLKELTAFVEEYPTSTDAPDAMLQLALAEEFAGKEEAAKAWYGRIATNFPQSPLAAKAVGAARRIDSVGKPVAIAGKTLGGQQLSLAQFRGRVVLVHYWATWCEPCKEDMNVFRSLLAKYGAQGFSVLGVCLDSDADAAANYLRTVRAPWEHLYEEGGLDSRLANELGVLTLPTTLLIDKDGKVISRSINAGELDAELPKRLR</sequence>
<evidence type="ECO:0000313" key="4">
    <source>
        <dbReference type="EMBL" id="QDU97224.1"/>
    </source>
</evidence>
<dbReference type="InterPro" id="IPR013766">
    <property type="entry name" value="Thioredoxin_domain"/>
</dbReference>
<feature type="signal peptide" evidence="2">
    <location>
        <begin position="1"/>
        <end position="27"/>
    </location>
</feature>
<dbReference type="KEGG" id="lcre:Pla8534_50690"/>
<dbReference type="PROSITE" id="PS00194">
    <property type="entry name" value="THIOREDOXIN_1"/>
    <property type="match status" value="1"/>
</dbReference>
<feature type="domain" description="Thioredoxin" evidence="3">
    <location>
        <begin position="484"/>
        <end position="635"/>
    </location>
</feature>
<reference evidence="4 5" key="1">
    <citation type="submission" date="2019-02" db="EMBL/GenBank/DDBJ databases">
        <title>Deep-cultivation of Planctomycetes and their phenomic and genomic characterization uncovers novel biology.</title>
        <authorList>
            <person name="Wiegand S."/>
            <person name="Jogler M."/>
            <person name="Boedeker C."/>
            <person name="Pinto D."/>
            <person name="Vollmers J."/>
            <person name="Rivas-Marin E."/>
            <person name="Kohn T."/>
            <person name="Peeters S.H."/>
            <person name="Heuer A."/>
            <person name="Rast P."/>
            <person name="Oberbeckmann S."/>
            <person name="Bunk B."/>
            <person name="Jeske O."/>
            <person name="Meyerdierks A."/>
            <person name="Storesund J.E."/>
            <person name="Kallscheuer N."/>
            <person name="Luecker S."/>
            <person name="Lage O.M."/>
            <person name="Pohl T."/>
            <person name="Merkel B.J."/>
            <person name="Hornburger P."/>
            <person name="Mueller R.-W."/>
            <person name="Bruemmer F."/>
            <person name="Labrenz M."/>
            <person name="Spormann A.M."/>
            <person name="Op den Camp H."/>
            <person name="Overmann J."/>
            <person name="Amann R."/>
            <person name="Jetten M.S.M."/>
            <person name="Mascher T."/>
            <person name="Medema M.H."/>
            <person name="Devos D.P."/>
            <person name="Kaster A.-K."/>
            <person name="Ovreas L."/>
            <person name="Rohde M."/>
            <person name="Galperin M.Y."/>
            <person name="Jogler C."/>
        </authorList>
    </citation>
    <scope>NUCLEOTIDE SEQUENCE [LARGE SCALE GENOMIC DNA]</scope>
    <source>
        <strain evidence="4 5">Pla85_3_4</strain>
    </source>
</reference>
<dbReference type="GO" id="GO:0016209">
    <property type="term" value="F:antioxidant activity"/>
    <property type="evidence" value="ECO:0007669"/>
    <property type="project" value="InterPro"/>
</dbReference>
<dbReference type="CDD" id="cd02966">
    <property type="entry name" value="TlpA_like_family"/>
    <property type="match status" value="1"/>
</dbReference>
<name>A0A518DZF5_9BACT</name>
<dbReference type="Gene3D" id="3.40.30.10">
    <property type="entry name" value="Glutaredoxin"/>
    <property type="match status" value="1"/>
</dbReference>
<dbReference type="EMBL" id="CP036433">
    <property type="protein sequence ID" value="QDU97224.1"/>
    <property type="molecule type" value="Genomic_DNA"/>
</dbReference>
<dbReference type="GO" id="GO:0006950">
    <property type="term" value="P:response to stress"/>
    <property type="evidence" value="ECO:0007669"/>
    <property type="project" value="UniProtKB-ARBA"/>
</dbReference>
<dbReference type="Proteomes" id="UP000317648">
    <property type="component" value="Chromosome"/>
</dbReference>
<dbReference type="RefSeq" id="WP_145056010.1">
    <property type="nucleotide sequence ID" value="NZ_CP036433.1"/>
</dbReference>
<evidence type="ECO:0000259" key="3">
    <source>
        <dbReference type="PROSITE" id="PS51352"/>
    </source>
</evidence>
<dbReference type="SUPFAM" id="SSF52833">
    <property type="entry name" value="Thioredoxin-like"/>
    <property type="match status" value="1"/>
</dbReference>
<dbReference type="PANTHER" id="PTHR42852:SF17">
    <property type="entry name" value="THIOREDOXIN-LIKE PROTEIN HI_1115"/>
    <property type="match status" value="1"/>
</dbReference>
<dbReference type="GO" id="GO:0016491">
    <property type="term" value="F:oxidoreductase activity"/>
    <property type="evidence" value="ECO:0007669"/>
    <property type="project" value="InterPro"/>
</dbReference>
<dbReference type="InterPro" id="IPR011990">
    <property type="entry name" value="TPR-like_helical_dom_sf"/>
</dbReference>
<organism evidence="4 5">
    <name type="scientific">Lignipirellula cremea</name>
    <dbReference type="NCBI Taxonomy" id="2528010"/>
    <lineage>
        <taxon>Bacteria</taxon>
        <taxon>Pseudomonadati</taxon>
        <taxon>Planctomycetota</taxon>
        <taxon>Planctomycetia</taxon>
        <taxon>Pirellulales</taxon>
        <taxon>Pirellulaceae</taxon>
        <taxon>Lignipirellula</taxon>
    </lineage>
</organism>
<dbReference type="PROSITE" id="PS51352">
    <property type="entry name" value="THIOREDOXIN_2"/>
    <property type="match status" value="1"/>
</dbReference>
<gene>
    <name evidence="4" type="primary">resA_5</name>
    <name evidence="4" type="ORF">Pla8534_50690</name>
</gene>
<proteinExistence type="predicted"/>
<keyword evidence="2" id="KW-0732">Signal</keyword>
<keyword evidence="5" id="KW-1185">Reference proteome</keyword>
<dbReference type="PANTHER" id="PTHR42852">
    <property type="entry name" value="THIOL:DISULFIDE INTERCHANGE PROTEIN DSBE"/>
    <property type="match status" value="1"/>
</dbReference>
<dbReference type="InterPro" id="IPR050553">
    <property type="entry name" value="Thioredoxin_ResA/DsbE_sf"/>
</dbReference>
<dbReference type="AlphaFoldDB" id="A0A518DZF5"/>
<feature type="chain" id="PRO_5022230685" evidence="2">
    <location>
        <begin position="28"/>
        <end position="635"/>
    </location>
</feature>
<dbReference type="InterPro" id="IPR036249">
    <property type="entry name" value="Thioredoxin-like_sf"/>
</dbReference>
<evidence type="ECO:0000313" key="5">
    <source>
        <dbReference type="Proteomes" id="UP000317648"/>
    </source>
</evidence>
<keyword evidence="1" id="KW-0676">Redox-active center</keyword>
<dbReference type="Gene3D" id="1.25.40.10">
    <property type="entry name" value="Tetratricopeptide repeat domain"/>
    <property type="match status" value="1"/>
</dbReference>
<dbReference type="OrthoDB" id="252709at2"/>
<protein>
    <submittedName>
        <fullName evidence="4">Thiol-disulfide oxidoreductase ResA</fullName>
    </submittedName>
</protein>
<accession>A0A518DZF5</accession>
<dbReference type="Pfam" id="PF00578">
    <property type="entry name" value="AhpC-TSA"/>
    <property type="match status" value="1"/>
</dbReference>
<dbReference type="InterPro" id="IPR017937">
    <property type="entry name" value="Thioredoxin_CS"/>
</dbReference>
<evidence type="ECO:0000256" key="2">
    <source>
        <dbReference type="SAM" id="SignalP"/>
    </source>
</evidence>
<evidence type="ECO:0000256" key="1">
    <source>
        <dbReference type="ARBA" id="ARBA00023284"/>
    </source>
</evidence>
<dbReference type="InterPro" id="IPR000866">
    <property type="entry name" value="AhpC/TSA"/>
</dbReference>